<dbReference type="RefSeq" id="WP_012446926.1">
    <property type="nucleotide sequence ID" value="NC_010718.1"/>
</dbReference>
<evidence type="ECO:0000313" key="3">
    <source>
        <dbReference type="Proteomes" id="UP000001683"/>
    </source>
</evidence>
<dbReference type="AlphaFoldDB" id="B2A5U6"/>
<gene>
    <name evidence="2" type="ordered locus">Nther_0443</name>
</gene>
<proteinExistence type="predicted"/>
<dbReference type="PANTHER" id="PTHR37945">
    <property type="entry name" value="EXTRACELLULAR TUNGSTATE BINDING PROTEIN"/>
    <property type="match status" value="1"/>
</dbReference>
<dbReference type="Proteomes" id="UP000001683">
    <property type="component" value="Chromosome"/>
</dbReference>
<dbReference type="STRING" id="457570.Nther_0443"/>
<feature type="domain" description="PBP" evidence="1">
    <location>
        <begin position="27"/>
        <end position="254"/>
    </location>
</feature>
<keyword evidence="3" id="KW-1185">Reference proteome</keyword>
<dbReference type="HOGENOM" id="CLU_061511_0_0_9"/>
<reference evidence="2 3" key="2">
    <citation type="journal article" date="2011" name="J. Bacteriol.">
        <title>Complete genome sequence of the anaerobic, halophilic alkalithermophile Natranaerobius thermophilus JW/NM-WN-LF.</title>
        <authorList>
            <person name="Zhao B."/>
            <person name="Mesbah N.M."/>
            <person name="Dalin E."/>
            <person name="Goodwin L."/>
            <person name="Nolan M."/>
            <person name="Pitluck S."/>
            <person name="Chertkov O."/>
            <person name="Brettin T.S."/>
            <person name="Han J."/>
            <person name="Larimer F.W."/>
            <person name="Land M.L."/>
            <person name="Hauser L."/>
            <person name="Kyrpides N."/>
            <person name="Wiegel J."/>
        </authorList>
    </citation>
    <scope>NUCLEOTIDE SEQUENCE [LARGE SCALE GENOMIC DNA]</scope>
    <source>
        <strain evidence="3">ATCC BAA-1301 / DSM 18059 / JW/NM-WN-LF</strain>
    </source>
</reference>
<accession>B2A5U6</accession>
<dbReference type="InterPro" id="IPR024370">
    <property type="entry name" value="PBP_domain"/>
</dbReference>
<evidence type="ECO:0000313" key="2">
    <source>
        <dbReference type="EMBL" id="ACB84039.1"/>
    </source>
</evidence>
<dbReference type="OrthoDB" id="186379at2"/>
<dbReference type="InterPro" id="IPR052738">
    <property type="entry name" value="ABC-Tungstate_binding"/>
</dbReference>
<evidence type="ECO:0000259" key="1">
    <source>
        <dbReference type="Pfam" id="PF12849"/>
    </source>
</evidence>
<dbReference type="EMBL" id="CP001034">
    <property type="protein sequence ID" value="ACB84039.1"/>
    <property type="molecule type" value="Genomic_DNA"/>
</dbReference>
<reference evidence="2 3" key="1">
    <citation type="submission" date="2008-04" db="EMBL/GenBank/DDBJ databases">
        <title>Complete sequence of chromosome of Natranaerobius thermophilus JW/NM-WN-LF.</title>
        <authorList>
            <consortium name="US DOE Joint Genome Institute"/>
            <person name="Copeland A."/>
            <person name="Lucas S."/>
            <person name="Lapidus A."/>
            <person name="Glavina del Rio T."/>
            <person name="Dalin E."/>
            <person name="Tice H."/>
            <person name="Bruce D."/>
            <person name="Goodwin L."/>
            <person name="Pitluck S."/>
            <person name="Chertkov O."/>
            <person name="Brettin T."/>
            <person name="Detter J.C."/>
            <person name="Han C."/>
            <person name="Kuske C.R."/>
            <person name="Schmutz J."/>
            <person name="Larimer F."/>
            <person name="Land M."/>
            <person name="Hauser L."/>
            <person name="Kyrpides N."/>
            <person name="Lykidis A."/>
            <person name="Mesbah N.M."/>
            <person name="Wiegel J."/>
        </authorList>
    </citation>
    <scope>NUCLEOTIDE SEQUENCE [LARGE SCALE GENOMIC DNA]</scope>
    <source>
        <strain evidence="3">ATCC BAA-1301 / DSM 18059 / JW/NM-WN-LF</strain>
    </source>
</reference>
<dbReference type="eggNOG" id="COG2998">
    <property type="taxonomic scope" value="Bacteria"/>
</dbReference>
<protein>
    <submittedName>
        <fullName evidence="2">Molybdate-binding protein</fullName>
    </submittedName>
</protein>
<dbReference type="KEGG" id="nth:Nther_0443"/>
<sequence>MTRIELAMFLLITLVFMSVLTACQQNEDKDLIMATTTSVYDSNLIETLMDEYYEQEGVKVQITARGTGASLDLGKRGDVDLVLVHDPKQEIEMLEQGYFIERHELMENDFIIVGPANDPAGISEVKEVDEALQAIIESEQEFISRGDDSGTHRRERQLFEDLGEFPEEDKYLSVGQGMGETLRTAEEKQAYTLSDNATYTSLQASNENFELEVLYEGNGKLENIYSILIPQIDDLPETRTEKIENLVEFLLSEEGEKIISQYQKNNNVLFRPK</sequence>
<name>B2A5U6_NATTJ</name>
<dbReference type="InParanoid" id="B2A5U6"/>
<dbReference type="SUPFAM" id="SSF53850">
    <property type="entry name" value="Periplasmic binding protein-like II"/>
    <property type="match status" value="1"/>
</dbReference>
<dbReference type="PROSITE" id="PS51257">
    <property type="entry name" value="PROKAR_LIPOPROTEIN"/>
    <property type="match status" value="1"/>
</dbReference>
<organism evidence="2 3">
    <name type="scientific">Natranaerobius thermophilus (strain ATCC BAA-1301 / DSM 18059 / JW/NM-WN-LF)</name>
    <dbReference type="NCBI Taxonomy" id="457570"/>
    <lineage>
        <taxon>Bacteria</taxon>
        <taxon>Bacillati</taxon>
        <taxon>Bacillota</taxon>
        <taxon>Clostridia</taxon>
        <taxon>Natranaerobiales</taxon>
        <taxon>Natranaerobiaceae</taxon>
        <taxon>Natranaerobius</taxon>
    </lineage>
</organism>
<dbReference type="Gene3D" id="3.40.190.10">
    <property type="entry name" value="Periplasmic binding protein-like II"/>
    <property type="match status" value="2"/>
</dbReference>
<dbReference type="Pfam" id="PF12849">
    <property type="entry name" value="PBP_like_2"/>
    <property type="match status" value="1"/>
</dbReference>
<dbReference type="PANTHER" id="PTHR37945:SF1">
    <property type="entry name" value="EXTRACELLULAR TUNGSTATE BINDING PROTEIN"/>
    <property type="match status" value="1"/>
</dbReference>